<comment type="caution">
    <text evidence="4">The sequence shown here is derived from an EMBL/GenBank/DDBJ whole genome shotgun (WGS) entry which is preliminary data.</text>
</comment>
<dbReference type="InterPro" id="IPR011251">
    <property type="entry name" value="Luciferase-like_dom"/>
</dbReference>
<proteinExistence type="predicted"/>
<feature type="compositionally biased region" description="Basic and acidic residues" evidence="2">
    <location>
        <begin position="255"/>
        <end position="273"/>
    </location>
</feature>
<keyword evidence="5" id="KW-1185">Reference proteome</keyword>
<feature type="domain" description="Luciferase-like" evidence="3">
    <location>
        <begin position="1"/>
        <end position="297"/>
    </location>
</feature>
<dbReference type="InterPro" id="IPR036661">
    <property type="entry name" value="Luciferase-like_sf"/>
</dbReference>
<evidence type="ECO:0000259" key="3">
    <source>
        <dbReference type="Pfam" id="PF00296"/>
    </source>
</evidence>
<evidence type="ECO:0000256" key="1">
    <source>
        <dbReference type="ARBA" id="ARBA00023002"/>
    </source>
</evidence>
<dbReference type="Proteomes" id="UP000011514">
    <property type="component" value="Unassembled WGS sequence"/>
</dbReference>
<dbReference type="NCBIfam" id="TIGR03557">
    <property type="entry name" value="F420_G6P_family"/>
    <property type="match status" value="1"/>
</dbReference>
<accession>M0DM58</accession>
<dbReference type="CDD" id="cd01097">
    <property type="entry name" value="Tetrahydromethanopterin_reductase"/>
    <property type="match status" value="1"/>
</dbReference>
<dbReference type="Gene3D" id="3.20.20.30">
    <property type="entry name" value="Luciferase-like domain"/>
    <property type="match status" value="1"/>
</dbReference>
<protein>
    <submittedName>
        <fullName evidence="4">Luciferase-like, subgroup</fullName>
    </submittedName>
</protein>
<dbReference type="OrthoDB" id="7684at2157"/>
<dbReference type="AlphaFoldDB" id="M0DM58"/>
<dbReference type="Pfam" id="PF00296">
    <property type="entry name" value="Bac_luciferase"/>
    <property type="match status" value="1"/>
</dbReference>
<organism evidence="4 5">
    <name type="scientific">Halorubrum saccharovorum DSM 1137</name>
    <dbReference type="NCBI Taxonomy" id="1227484"/>
    <lineage>
        <taxon>Archaea</taxon>
        <taxon>Methanobacteriati</taxon>
        <taxon>Methanobacteriota</taxon>
        <taxon>Stenosarchaea group</taxon>
        <taxon>Halobacteria</taxon>
        <taxon>Halobacteriales</taxon>
        <taxon>Haloferacaceae</taxon>
        <taxon>Halorubrum</taxon>
    </lineage>
</organism>
<dbReference type="PATRIC" id="fig|1227484.4.peg.2861"/>
<dbReference type="RefSeq" id="WP_004050194.1">
    <property type="nucleotide sequence ID" value="NZ_AOJE01000069.1"/>
</dbReference>
<evidence type="ECO:0000313" key="5">
    <source>
        <dbReference type="Proteomes" id="UP000011514"/>
    </source>
</evidence>
<reference evidence="4 5" key="1">
    <citation type="journal article" date="2014" name="PLoS Genet.">
        <title>Phylogenetically driven sequencing of extremely halophilic archaea reveals strategies for static and dynamic osmo-response.</title>
        <authorList>
            <person name="Becker E.A."/>
            <person name="Seitzer P.M."/>
            <person name="Tritt A."/>
            <person name="Larsen D."/>
            <person name="Krusor M."/>
            <person name="Yao A.I."/>
            <person name="Wu D."/>
            <person name="Madern D."/>
            <person name="Eisen J.A."/>
            <person name="Darling A.E."/>
            <person name="Facciotti M.T."/>
        </authorList>
    </citation>
    <scope>NUCLEOTIDE SEQUENCE [LARGE SCALE GENOMIC DNA]</scope>
    <source>
        <strain evidence="4 5">DSM 1137</strain>
    </source>
</reference>
<gene>
    <name evidence="4" type="ORF">C471_14540</name>
</gene>
<evidence type="ECO:0000313" key="4">
    <source>
        <dbReference type="EMBL" id="ELZ36545.1"/>
    </source>
</evidence>
<keyword evidence="1" id="KW-0560">Oxidoreductase</keyword>
<dbReference type="SUPFAM" id="SSF51679">
    <property type="entry name" value="Bacterial luciferase-like"/>
    <property type="match status" value="1"/>
</dbReference>
<evidence type="ECO:0000256" key="2">
    <source>
        <dbReference type="SAM" id="MobiDB-lite"/>
    </source>
</evidence>
<dbReference type="STRING" id="1227484.C471_14540"/>
<sequence length="323" mass="35629">MDIGLFAPHEQHGPSRLVDLAEHAERAGFDSVWTSDHFHPWWHSGAECGAAWPWLGAALERTDAVRIGTGVTAPIARYHPGLIAQASATLASMYPGRHHLTLATGEALNERPLGFDWPPYAERKRRLIDACEIVDRLWDGGFHDYDGRYWDLDTARLYTLPERRPPLFVAGNGAETTTVAGRYADGFLTLADVETYRDELVPALERGATEAGRDPDSIRRIKQASVAFATDRDAALDAAEFWSGSHAVGFDEDVHDPREIESRGESLSREERADWGLVTTDPAEVRALIDRHAAAGFDEVELLVTSPDLGEFVDAMSETVLGD</sequence>
<name>M0DM58_9EURY</name>
<dbReference type="EMBL" id="AOJE01000069">
    <property type="protein sequence ID" value="ELZ36545.1"/>
    <property type="molecule type" value="Genomic_DNA"/>
</dbReference>
<dbReference type="PANTHER" id="PTHR43244:SF1">
    <property type="entry name" value="5,10-METHYLENETETRAHYDROMETHANOPTERIN REDUCTASE"/>
    <property type="match status" value="1"/>
</dbReference>
<feature type="region of interest" description="Disordered" evidence="2">
    <location>
        <begin position="253"/>
        <end position="273"/>
    </location>
</feature>
<dbReference type="InterPro" id="IPR019945">
    <property type="entry name" value="F420_G6P_DH-rel"/>
</dbReference>
<dbReference type="eggNOG" id="arCOG02410">
    <property type="taxonomic scope" value="Archaea"/>
</dbReference>
<dbReference type="PANTHER" id="PTHR43244">
    <property type="match status" value="1"/>
</dbReference>
<dbReference type="GO" id="GO:0016705">
    <property type="term" value="F:oxidoreductase activity, acting on paired donors, with incorporation or reduction of molecular oxygen"/>
    <property type="evidence" value="ECO:0007669"/>
    <property type="project" value="InterPro"/>
</dbReference>
<dbReference type="InterPro" id="IPR050564">
    <property type="entry name" value="F420-G6PD/mer"/>
</dbReference>